<dbReference type="GO" id="GO:0046578">
    <property type="term" value="P:regulation of Ras protein signal transduction"/>
    <property type="evidence" value="ECO:0007669"/>
    <property type="project" value="TreeGrafter"/>
</dbReference>
<feature type="compositionally biased region" description="Low complexity" evidence="1">
    <location>
        <begin position="101"/>
        <end position="111"/>
    </location>
</feature>
<dbReference type="InterPro" id="IPR008914">
    <property type="entry name" value="PEBP"/>
</dbReference>
<dbReference type="EMBL" id="ML987192">
    <property type="protein sequence ID" value="KAF2252565.1"/>
    <property type="molecule type" value="Genomic_DNA"/>
</dbReference>
<dbReference type="Pfam" id="PF01161">
    <property type="entry name" value="PBP"/>
    <property type="match status" value="1"/>
</dbReference>
<dbReference type="AlphaFoldDB" id="A0A6A6IPU5"/>
<dbReference type="PANTHER" id="PTHR11362">
    <property type="entry name" value="PHOSPHATIDYLETHANOLAMINE-BINDING PROTEIN"/>
    <property type="match status" value="1"/>
</dbReference>
<accession>A0A6A6IPU5</accession>
<dbReference type="Proteomes" id="UP000800094">
    <property type="component" value="Unassembled WGS sequence"/>
</dbReference>
<dbReference type="InterPro" id="IPR036610">
    <property type="entry name" value="PEBP-like_sf"/>
</dbReference>
<dbReference type="GO" id="GO:0005543">
    <property type="term" value="F:phospholipid binding"/>
    <property type="evidence" value="ECO:0007669"/>
    <property type="project" value="TreeGrafter"/>
</dbReference>
<dbReference type="GO" id="GO:0030414">
    <property type="term" value="F:peptidase inhibitor activity"/>
    <property type="evidence" value="ECO:0007669"/>
    <property type="project" value="TreeGrafter"/>
</dbReference>
<dbReference type="Gene3D" id="3.90.280.10">
    <property type="entry name" value="PEBP-like"/>
    <property type="match status" value="1"/>
</dbReference>
<keyword evidence="2" id="KW-0732">Signal</keyword>
<dbReference type="OrthoDB" id="2506647at2759"/>
<evidence type="ECO:0000313" key="4">
    <source>
        <dbReference type="Proteomes" id="UP000800094"/>
    </source>
</evidence>
<gene>
    <name evidence="3" type="ORF">BU26DRAFT_591032</name>
</gene>
<reference evidence="3" key="1">
    <citation type="journal article" date="2020" name="Stud. Mycol.">
        <title>101 Dothideomycetes genomes: a test case for predicting lifestyles and emergence of pathogens.</title>
        <authorList>
            <person name="Haridas S."/>
            <person name="Albert R."/>
            <person name="Binder M."/>
            <person name="Bloem J."/>
            <person name="Labutti K."/>
            <person name="Salamov A."/>
            <person name="Andreopoulos B."/>
            <person name="Baker S."/>
            <person name="Barry K."/>
            <person name="Bills G."/>
            <person name="Bluhm B."/>
            <person name="Cannon C."/>
            <person name="Castanera R."/>
            <person name="Culley D."/>
            <person name="Daum C."/>
            <person name="Ezra D."/>
            <person name="Gonzalez J."/>
            <person name="Henrissat B."/>
            <person name="Kuo A."/>
            <person name="Liang C."/>
            <person name="Lipzen A."/>
            <person name="Lutzoni F."/>
            <person name="Magnuson J."/>
            <person name="Mondo S."/>
            <person name="Nolan M."/>
            <person name="Ohm R."/>
            <person name="Pangilinan J."/>
            <person name="Park H.-J."/>
            <person name="Ramirez L."/>
            <person name="Alfaro M."/>
            <person name="Sun H."/>
            <person name="Tritt A."/>
            <person name="Yoshinaga Y."/>
            <person name="Zwiers L.-H."/>
            <person name="Turgeon B."/>
            <person name="Goodwin S."/>
            <person name="Spatafora J."/>
            <person name="Crous P."/>
            <person name="Grigoriev I."/>
        </authorList>
    </citation>
    <scope>NUCLEOTIDE SEQUENCE</scope>
    <source>
        <strain evidence="3">CBS 122368</strain>
    </source>
</reference>
<feature type="signal peptide" evidence="2">
    <location>
        <begin position="1"/>
        <end position="18"/>
    </location>
</feature>
<evidence type="ECO:0000313" key="3">
    <source>
        <dbReference type="EMBL" id="KAF2252565.1"/>
    </source>
</evidence>
<feature type="chain" id="PRO_5025649658" evidence="2">
    <location>
        <begin position="19"/>
        <end position="246"/>
    </location>
</feature>
<keyword evidence="4" id="KW-1185">Reference proteome</keyword>
<name>A0A6A6IPU5_9PLEO</name>
<evidence type="ECO:0000256" key="1">
    <source>
        <dbReference type="SAM" id="MobiDB-lite"/>
    </source>
</evidence>
<dbReference type="CDD" id="cd00866">
    <property type="entry name" value="PEBP_euk"/>
    <property type="match status" value="1"/>
</dbReference>
<feature type="compositionally biased region" description="Polar residues" evidence="1">
    <location>
        <begin position="200"/>
        <end position="213"/>
    </location>
</feature>
<dbReference type="GeneID" id="54588118"/>
<protein>
    <submittedName>
        <fullName evidence="3">PEBP-like protein</fullName>
    </submittedName>
</protein>
<dbReference type="SUPFAM" id="SSF49777">
    <property type="entry name" value="PEBP-like"/>
    <property type="match status" value="1"/>
</dbReference>
<feature type="region of interest" description="Disordered" evidence="1">
    <location>
        <begin position="101"/>
        <end position="127"/>
    </location>
</feature>
<dbReference type="PANTHER" id="PTHR11362:SF148">
    <property type="entry name" value="CARBOXYPEPTIDASE Y INHIBITOR"/>
    <property type="match status" value="1"/>
</dbReference>
<dbReference type="InterPro" id="IPR035810">
    <property type="entry name" value="PEBP_euk"/>
</dbReference>
<sequence length="246" mass="25286">MVNWSFVALLALLGVATAVVAPGFPIQETANANLTLTFGTNNVSPAGELIPRPDTASPPNITTPVWTSAGKAVVMMVDMDVPRNGTRVQLLHWLVSNVTLSSSSNDNTTLSIPSPGEASYRQPSPPVGDTPHAYTILLFAQPANFSVPSQFADVLQSRVFFDTSAFVAAAGLLEPVAANYFRVQNLTGTPTQSFPPPRSPSATPGNGSSSTPVASPGGAAGLGLGDRMGWAVVGTAVLAGVMAVAL</sequence>
<dbReference type="RefSeq" id="XP_033687569.1">
    <property type="nucleotide sequence ID" value="XM_033834788.1"/>
</dbReference>
<feature type="region of interest" description="Disordered" evidence="1">
    <location>
        <begin position="188"/>
        <end position="218"/>
    </location>
</feature>
<dbReference type="GO" id="GO:0030162">
    <property type="term" value="P:regulation of proteolysis"/>
    <property type="evidence" value="ECO:0007669"/>
    <property type="project" value="TreeGrafter"/>
</dbReference>
<organism evidence="3 4">
    <name type="scientific">Trematosphaeria pertusa</name>
    <dbReference type="NCBI Taxonomy" id="390896"/>
    <lineage>
        <taxon>Eukaryota</taxon>
        <taxon>Fungi</taxon>
        <taxon>Dikarya</taxon>
        <taxon>Ascomycota</taxon>
        <taxon>Pezizomycotina</taxon>
        <taxon>Dothideomycetes</taxon>
        <taxon>Pleosporomycetidae</taxon>
        <taxon>Pleosporales</taxon>
        <taxon>Massarineae</taxon>
        <taxon>Trematosphaeriaceae</taxon>
        <taxon>Trematosphaeria</taxon>
    </lineage>
</organism>
<evidence type="ECO:0000256" key="2">
    <source>
        <dbReference type="SAM" id="SignalP"/>
    </source>
</evidence>
<proteinExistence type="predicted"/>